<accession>Q21EY1</accession>
<dbReference type="Gene3D" id="3.30.300.30">
    <property type="match status" value="1"/>
</dbReference>
<dbReference type="GO" id="GO:0043041">
    <property type="term" value="P:amino acid activation for nonribosomal peptide biosynthetic process"/>
    <property type="evidence" value="ECO:0007669"/>
    <property type="project" value="TreeGrafter"/>
</dbReference>
<dbReference type="SUPFAM" id="SSF56801">
    <property type="entry name" value="Acetyl-CoA synthetase-like"/>
    <property type="match status" value="1"/>
</dbReference>
<dbReference type="OrthoDB" id="9761989at2"/>
<organism evidence="2 3">
    <name type="scientific">Saccharophagus degradans (strain 2-40 / ATCC 43961 / DSM 17024)</name>
    <dbReference type="NCBI Taxonomy" id="203122"/>
    <lineage>
        <taxon>Bacteria</taxon>
        <taxon>Pseudomonadati</taxon>
        <taxon>Pseudomonadota</taxon>
        <taxon>Gammaproteobacteria</taxon>
        <taxon>Cellvibrionales</taxon>
        <taxon>Cellvibrionaceae</taxon>
        <taxon>Saccharophagus</taxon>
    </lineage>
</organism>
<protein>
    <submittedName>
        <fullName evidence="2">Amino acid adenylation</fullName>
    </submittedName>
</protein>
<dbReference type="InterPro" id="IPR042099">
    <property type="entry name" value="ANL_N_sf"/>
</dbReference>
<dbReference type="HOGENOM" id="CLU_000022_2_12_6"/>
<dbReference type="STRING" id="203122.Sde_3493"/>
<dbReference type="eggNOG" id="COG1020">
    <property type="taxonomic scope" value="Bacteria"/>
</dbReference>
<dbReference type="Pfam" id="PF00501">
    <property type="entry name" value="AMP-binding"/>
    <property type="match status" value="1"/>
</dbReference>
<dbReference type="InterPro" id="IPR045851">
    <property type="entry name" value="AMP-bd_C_sf"/>
</dbReference>
<dbReference type="CDD" id="cd05930">
    <property type="entry name" value="A_NRPS"/>
    <property type="match status" value="1"/>
</dbReference>
<dbReference type="GeneID" id="98615107"/>
<dbReference type="KEGG" id="sde:Sde_3493"/>
<dbReference type="GO" id="GO:0005737">
    <property type="term" value="C:cytoplasm"/>
    <property type="evidence" value="ECO:0007669"/>
    <property type="project" value="TreeGrafter"/>
</dbReference>
<name>Q21EY1_SACD2</name>
<dbReference type="Gene3D" id="3.40.50.12780">
    <property type="entry name" value="N-terminal domain of ligase-like"/>
    <property type="match status" value="1"/>
</dbReference>
<evidence type="ECO:0000259" key="1">
    <source>
        <dbReference type="Pfam" id="PF00501"/>
    </source>
</evidence>
<dbReference type="AlphaFoldDB" id="Q21EY1"/>
<evidence type="ECO:0000313" key="3">
    <source>
        <dbReference type="Proteomes" id="UP000001947"/>
    </source>
</evidence>
<gene>
    <name evidence="2" type="ordered locus">Sde_3493</name>
</gene>
<evidence type="ECO:0000313" key="2">
    <source>
        <dbReference type="EMBL" id="ABD82748.1"/>
    </source>
</evidence>
<dbReference type="InterPro" id="IPR000873">
    <property type="entry name" value="AMP-dep_synth/lig_dom"/>
</dbReference>
<proteinExistence type="predicted"/>
<dbReference type="GO" id="GO:0044550">
    <property type="term" value="P:secondary metabolite biosynthetic process"/>
    <property type="evidence" value="ECO:0007669"/>
    <property type="project" value="TreeGrafter"/>
</dbReference>
<dbReference type="PANTHER" id="PTHR45527:SF1">
    <property type="entry name" value="FATTY ACID SYNTHASE"/>
    <property type="match status" value="1"/>
</dbReference>
<dbReference type="PANTHER" id="PTHR45527">
    <property type="entry name" value="NONRIBOSOMAL PEPTIDE SYNTHETASE"/>
    <property type="match status" value="1"/>
</dbReference>
<dbReference type="EMBL" id="CP000282">
    <property type="protein sequence ID" value="ABD82748.1"/>
    <property type="molecule type" value="Genomic_DNA"/>
</dbReference>
<dbReference type="RefSeq" id="WP_011469963.1">
    <property type="nucleotide sequence ID" value="NC_007912.1"/>
</dbReference>
<keyword evidence="3" id="KW-1185">Reference proteome</keyword>
<reference evidence="2 3" key="1">
    <citation type="journal article" date="2008" name="PLoS Genet.">
        <title>Complete genome sequence of the complex carbohydrate-degrading marine bacterium, Saccharophagus degradans strain 2-40 T.</title>
        <authorList>
            <person name="Weiner R.M."/>
            <person name="Taylor L.E.II."/>
            <person name="Henrissat B."/>
            <person name="Hauser L."/>
            <person name="Land M."/>
            <person name="Coutinho P.M."/>
            <person name="Rancurel C."/>
            <person name="Saunders E.H."/>
            <person name="Longmire A.G."/>
            <person name="Zhang H."/>
            <person name="Bayer E.A."/>
            <person name="Gilbert H.J."/>
            <person name="Larimer F."/>
            <person name="Zhulin I.B."/>
            <person name="Ekborg N.A."/>
            <person name="Lamed R."/>
            <person name="Richardson P.M."/>
            <person name="Borovok I."/>
            <person name="Hutcheson S."/>
        </authorList>
    </citation>
    <scope>NUCLEOTIDE SEQUENCE [LARGE SCALE GENOMIC DNA]</scope>
    <source>
        <strain evidence="3">2-40 / ATCC 43961 / DSM 17024</strain>
    </source>
</reference>
<dbReference type="Proteomes" id="UP000001947">
    <property type="component" value="Chromosome"/>
</dbReference>
<dbReference type="GO" id="GO:0031177">
    <property type="term" value="F:phosphopantetheine binding"/>
    <property type="evidence" value="ECO:0007669"/>
    <property type="project" value="TreeGrafter"/>
</dbReference>
<dbReference type="NCBIfam" id="TIGR01733">
    <property type="entry name" value="AA-adenyl-dom"/>
    <property type="match status" value="1"/>
</dbReference>
<dbReference type="InterPro" id="IPR010071">
    <property type="entry name" value="AA_adenyl_dom"/>
</dbReference>
<sequence>MQTLAQRIIHWAAVQPEKLAVDDGTQAITYKELAHQAGSLAARLQSNGVTSGDRVVLLLPKSTTAVCAIIAVLSLGAAYIPADPDAPKQRLQSIVDDSEPKAIICSNHTADWFNTLCTINIDASIDAFTDNAQAHLTSLEGNAEHDAYILYTSGSTGVPNGVRISHRAMLAFFQAVNTYMGVNQQSRCMNTSALYFDVSIADLLLPLYMGASVWLGPTVPLPFRFIGLITNQKITHFCAVGSTLTMLAALPNFDKNNWPHLQTIMTGAEVLNPNTINAWLNCSPNATVLNGYGPTETTCVCTLFQINHENIHQYSSFPIGVPLPLVDAIIEINSDKNSDEKSDEPGIGELCIGGPQVMNGYLNRELLNDARLTRINHATYYRTGDKVRRDHNGNLIFLGRIDDQVKVNSYRVDLGDIAEPFRSQSIVQDAVALVVKHTTYGECLAVVVKTRNEGENLESLLNQAAQALPHYMRPALIASIDAMPLSPSGKVNAKKVRALANQHFLECNERYSHISAHIEEHAL</sequence>
<feature type="domain" description="AMP-dependent synthetase/ligase" evidence="1">
    <location>
        <begin position="10"/>
        <end position="362"/>
    </location>
</feature>